<feature type="chain" id="PRO_5046754996" evidence="3">
    <location>
        <begin position="24"/>
        <end position="194"/>
    </location>
</feature>
<feature type="signal peptide" evidence="3">
    <location>
        <begin position="1"/>
        <end position="23"/>
    </location>
</feature>
<protein>
    <submittedName>
        <fullName evidence="4">Class F sortase</fullName>
    </submittedName>
</protein>
<dbReference type="NCBIfam" id="NF033748">
    <property type="entry name" value="class_F_sortase"/>
    <property type="match status" value="1"/>
</dbReference>
<evidence type="ECO:0000256" key="3">
    <source>
        <dbReference type="SAM" id="SignalP"/>
    </source>
</evidence>
<dbReference type="InterPro" id="IPR023365">
    <property type="entry name" value="Sortase_dom-sf"/>
</dbReference>
<reference evidence="5" key="1">
    <citation type="journal article" date="2019" name="Int. J. Syst. Evol. Microbiol.">
        <title>The Global Catalogue of Microorganisms (GCM) 10K type strain sequencing project: providing services to taxonomists for standard genome sequencing and annotation.</title>
        <authorList>
            <consortium name="The Broad Institute Genomics Platform"/>
            <consortium name="The Broad Institute Genome Sequencing Center for Infectious Disease"/>
            <person name="Wu L."/>
            <person name="Ma J."/>
        </authorList>
    </citation>
    <scope>NUCLEOTIDE SEQUENCE [LARGE SCALE GENOMIC DNA]</scope>
    <source>
        <strain evidence="5">CGMCC 4.7645</strain>
    </source>
</reference>
<evidence type="ECO:0000256" key="2">
    <source>
        <dbReference type="SAM" id="MobiDB-lite"/>
    </source>
</evidence>
<dbReference type="InterPro" id="IPR005754">
    <property type="entry name" value="Sortase"/>
</dbReference>
<keyword evidence="5" id="KW-1185">Reference proteome</keyword>
<dbReference type="EMBL" id="JBHUKR010000024">
    <property type="protein sequence ID" value="MFD2422124.1"/>
    <property type="molecule type" value="Genomic_DNA"/>
</dbReference>
<feature type="compositionally biased region" description="Low complexity" evidence="2">
    <location>
        <begin position="21"/>
        <end position="46"/>
    </location>
</feature>
<feature type="region of interest" description="Disordered" evidence="2">
    <location>
        <begin position="21"/>
        <end position="50"/>
    </location>
</feature>
<dbReference type="Gene3D" id="2.40.260.10">
    <property type="entry name" value="Sortase"/>
    <property type="match status" value="1"/>
</dbReference>
<name>A0ABW5G481_9PSEU</name>
<evidence type="ECO:0000313" key="5">
    <source>
        <dbReference type="Proteomes" id="UP001597417"/>
    </source>
</evidence>
<keyword evidence="1" id="KW-0378">Hydrolase</keyword>
<proteinExistence type="predicted"/>
<keyword evidence="3" id="KW-0732">Signal</keyword>
<comment type="caution">
    <text evidence="4">The sequence shown here is derived from an EMBL/GenBank/DDBJ whole genome shotgun (WGS) entry which is preliminary data.</text>
</comment>
<dbReference type="SUPFAM" id="SSF63817">
    <property type="entry name" value="Sortase"/>
    <property type="match status" value="1"/>
</dbReference>
<sequence length="194" mass="20066">MKFISLLLGLVLLAGCSSGPAPAATPAGGKPDGASTATSSPAAGLARSEPTEIDVPRIGAHSTLIPLGLNPDNTIEVPPVSTPRQAGWYVNGPAPGEAGPAVILGHVDGNKQEGIFYRLKELTVGDRISVSRKDGTTIGFVVSKVDQIAKNVFPSDAVYGDTKDPELRLITCGGSFDSAAHSYRDNIIVYAVRS</sequence>
<dbReference type="InterPro" id="IPR042001">
    <property type="entry name" value="Sortase_F"/>
</dbReference>
<evidence type="ECO:0000256" key="1">
    <source>
        <dbReference type="ARBA" id="ARBA00022801"/>
    </source>
</evidence>
<dbReference type="Pfam" id="PF04203">
    <property type="entry name" value="Sortase"/>
    <property type="match status" value="1"/>
</dbReference>
<organism evidence="4 5">
    <name type="scientific">Amycolatopsis pigmentata</name>
    <dbReference type="NCBI Taxonomy" id="450801"/>
    <lineage>
        <taxon>Bacteria</taxon>
        <taxon>Bacillati</taxon>
        <taxon>Actinomycetota</taxon>
        <taxon>Actinomycetes</taxon>
        <taxon>Pseudonocardiales</taxon>
        <taxon>Pseudonocardiaceae</taxon>
        <taxon>Amycolatopsis</taxon>
    </lineage>
</organism>
<dbReference type="CDD" id="cd05829">
    <property type="entry name" value="Sortase_F"/>
    <property type="match status" value="1"/>
</dbReference>
<dbReference type="RefSeq" id="WP_378271032.1">
    <property type="nucleotide sequence ID" value="NZ_JBHUKR010000024.1"/>
</dbReference>
<dbReference type="PROSITE" id="PS51257">
    <property type="entry name" value="PROKAR_LIPOPROTEIN"/>
    <property type="match status" value="1"/>
</dbReference>
<evidence type="ECO:0000313" key="4">
    <source>
        <dbReference type="EMBL" id="MFD2422124.1"/>
    </source>
</evidence>
<dbReference type="Proteomes" id="UP001597417">
    <property type="component" value="Unassembled WGS sequence"/>
</dbReference>
<gene>
    <name evidence="4" type="ORF">ACFSXZ_37920</name>
</gene>
<accession>A0ABW5G481</accession>